<comment type="subcellular location">
    <subcellularLocation>
        <location evidence="1">Nucleus</location>
    </subcellularLocation>
</comment>
<evidence type="ECO:0000313" key="10">
    <source>
        <dbReference type="Proteomes" id="UP000054653"/>
    </source>
</evidence>
<dbReference type="GO" id="GO:0019774">
    <property type="term" value="C:proteasome core complex, beta-subunit complex"/>
    <property type="evidence" value="ECO:0007669"/>
    <property type="project" value="InterPro"/>
</dbReference>
<dbReference type="CDD" id="cd03759">
    <property type="entry name" value="proteasome_beta_type_3"/>
    <property type="match status" value="1"/>
</dbReference>
<dbReference type="PANTHER" id="PTHR32194">
    <property type="entry name" value="METALLOPROTEASE TLDD"/>
    <property type="match status" value="1"/>
</dbReference>
<dbReference type="SUPFAM" id="SSF56235">
    <property type="entry name" value="N-terminal nucleophile aminohydrolases (Ntn hydrolases)"/>
    <property type="match status" value="1"/>
</dbReference>
<dbReference type="PROSITE" id="PS00854">
    <property type="entry name" value="PROTEASOME_BETA_1"/>
    <property type="match status" value="1"/>
</dbReference>
<protein>
    <recommendedName>
        <fullName evidence="2">Proteasome subunit beta type-3</fullName>
    </recommendedName>
</protein>
<keyword evidence="10" id="KW-1185">Reference proteome</keyword>
<dbReference type="InterPro" id="IPR033811">
    <property type="entry name" value="Proteasome_beta_3"/>
</dbReference>
<evidence type="ECO:0000256" key="3">
    <source>
        <dbReference type="ARBA" id="ARBA00022490"/>
    </source>
</evidence>
<dbReference type="GO" id="GO:0005634">
    <property type="term" value="C:nucleus"/>
    <property type="evidence" value="ECO:0007669"/>
    <property type="project" value="UniProtKB-SubCell"/>
</dbReference>
<dbReference type="GO" id="GO:0043161">
    <property type="term" value="P:proteasome-mediated ubiquitin-dependent protein catabolic process"/>
    <property type="evidence" value="ECO:0007669"/>
    <property type="project" value="InterPro"/>
</dbReference>
<dbReference type="PROSITE" id="PS51476">
    <property type="entry name" value="PROTEASOME_BETA_2"/>
    <property type="match status" value="1"/>
</dbReference>
<dbReference type="InterPro" id="IPR001353">
    <property type="entry name" value="Proteasome_sua/b"/>
</dbReference>
<feature type="transmembrane region" description="Helical" evidence="8">
    <location>
        <begin position="314"/>
        <end position="340"/>
    </location>
</feature>
<dbReference type="STRING" id="45882.A0A0V1D266"/>
<comment type="function">
    <text evidence="6">Non-catalytic component of the proteasome, a multicatalytic proteinase complex which is characterized by its ability to cleave peptides with Arg, Phe, Tyr, Leu, and Glu adjacent to the leaving group at neutral or slightly basic pH. The proteasome has an ATP-dependent proteolytic activity.</text>
</comment>
<dbReference type="Pfam" id="PF14625">
    <property type="entry name" value="Lustrin_cystein"/>
    <property type="match status" value="1"/>
</dbReference>
<accession>A0A0V1D266</accession>
<dbReference type="PANTHER" id="PTHR32194:SF10">
    <property type="entry name" value="PROTEASOME SUBUNIT BETA TYPE-3"/>
    <property type="match status" value="1"/>
</dbReference>
<keyword evidence="3" id="KW-0963">Cytoplasm</keyword>
<dbReference type="InterPro" id="IPR023333">
    <property type="entry name" value="Proteasome_suB-type"/>
</dbReference>
<evidence type="ECO:0000256" key="8">
    <source>
        <dbReference type="SAM" id="Phobius"/>
    </source>
</evidence>
<dbReference type="GO" id="GO:0005737">
    <property type="term" value="C:cytoplasm"/>
    <property type="evidence" value="ECO:0007669"/>
    <property type="project" value="TreeGrafter"/>
</dbReference>
<evidence type="ECO:0000256" key="6">
    <source>
        <dbReference type="ARBA" id="ARBA00024953"/>
    </source>
</evidence>
<proteinExistence type="predicted"/>
<dbReference type="SMART" id="SM00289">
    <property type="entry name" value="WR1"/>
    <property type="match status" value="2"/>
</dbReference>
<evidence type="ECO:0000256" key="2">
    <source>
        <dbReference type="ARBA" id="ARBA00016160"/>
    </source>
</evidence>
<comment type="caution">
    <text evidence="9">The sequence shown here is derived from an EMBL/GenBank/DDBJ whole genome shotgun (WGS) entry which is preliminary data.</text>
</comment>
<organism evidence="9 10">
    <name type="scientific">Trichinella britovi</name>
    <name type="common">Parasitic roundworm</name>
    <dbReference type="NCBI Taxonomy" id="45882"/>
    <lineage>
        <taxon>Eukaryota</taxon>
        <taxon>Metazoa</taxon>
        <taxon>Ecdysozoa</taxon>
        <taxon>Nematoda</taxon>
        <taxon>Enoplea</taxon>
        <taxon>Dorylaimia</taxon>
        <taxon>Trichinellida</taxon>
        <taxon>Trichinellidae</taxon>
        <taxon>Trichinella</taxon>
    </lineage>
</organism>
<dbReference type="Pfam" id="PF00227">
    <property type="entry name" value="Proteasome"/>
    <property type="match status" value="1"/>
</dbReference>
<comment type="subunit">
    <text evidence="7">The 26S proteasome consists of a 20S proteasome core and two 19S regulatory subunits. The 20S proteasome core is composed of 28 subunits that are arranged in four stacked rings, resulting in a barrel-shaped structure. The two end rings are each formed by seven alpha subunits, and the two central rings are each formed by seven beta subunits. The catalytic chamber with the active sites is on the inside of the barrel.</text>
</comment>
<keyword evidence="8" id="KW-1133">Transmembrane helix</keyword>
<keyword evidence="5" id="KW-0539">Nucleus</keyword>
<evidence type="ECO:0000256" key="7">
    <source>
        <dbReference type="ARBA" id="ARBA00026071"/>
    </source>
</evidence>
<keyword evidence="8" id="KW-0472">Membrane</keyword>
<dbReference type="InterPro" id="IPR029055">
    <property type="entry name" value="Ntn_hydrolases_N"/>
</dbReference>
<dbReference type="EMBL" id="JYDI01000053">
    <property type="protein sequence ID" value="KRY55573.1"/>
    <property type="molecule type" value="Genomic_DNA"/>
</dbReference>
<dbReference type="InterPro" id="IPR028150">
    <property type="entry name" value="Lustrin_cystein"/>
</dbReference>
<dbReference type="Gene3D" id="3.60.20.10">
    <property type="entry name" value="Glutamine Phosphoribosylpyrophosphate, subunit 1, domain 1"/>
    <property type="match status" value="1"/>
</dbReference>
<reference evidence="9 10" key="1">
    <citation type="submission" date="2015-01" db="EMBL/GenBank/DDBJ databases">
        <title>Evolution of Trichinella species and genotypes.</title>
        <authorList>
            <person name="Korhonen P.K."/>
            <person name="Edoardo P."/>
            <person name="Giuseppe L.R."/>
            <person name="Gasser R.B."/>
        </authorList>
    </citation>
    <scope>NUCLEOTIDE SEQUENCE [LARGE SCALE GENOMIC DNA]</scope>
    <source>
        <strain evidence="9">ISS120</strain>
    </source>
</reference>
<dbReference type="OrthoDB" id="5912242at2759"/>
<evidence type="ECO:0000256" key="4">
    <source>
        <dbReference type="ARBA" id="ARBA00022942"/>
    </source>
</evidence>
<dbReference type="InterPro" id="IPR016050">
    <property type="entry name" value="Proteasome_bsu_CS"/>
</dbReference>
<evidence type="ECO:0000313" key="9">
    <source>
        <dbReference type="EMBL" id="KRY55573.1"/>
    </source>
</evidence>
<sequence length="696" mass="79058">MKITQNSKYMSIMDHNGGIVLAMRGGDCVTIGCDLRLGSRFLTIMNDKEKIFQITRRLFVGIPGLATDAQTMQVYCYCFHFSSVEKMLYRTSIYNLRENRDVTPEVFSQMLSNLLYENRFSPYFCEPVVAGIDWKTSEPYVANMDLIGCICKPNDFVLSGTGDLQMYGMCESVWEKNMDRDAAFEATAQALLACIERDAASGWGAVVYTISNDEIDVKSIKAQYETGERDNEQNVRYFTVGTVKVEFVSAASRQIAFLNLRMLLEGKVMNCDGVILIAFQKGTVRFFTNRLDEFLIIKILPPKPCRLFEKQIQIVIIIFTYLVTEEMELFLFFTFIFLVVDIRGMLFGKIGYECIDQKVCTDEHSECRFGRCYCKSGYDYSYKEAHIACVILPKLGQQCEIEHDSRHQSCADPHAVCSEGLCKCKDSYIERNQRCVVDVKTLHENCISNHQCITPFSHCNDENKCVCRAKFSEINGECYPTKYNCLEGEPILQNSQPINCSIVGRQHLHCPEQSYCVPFDEHEGQWSCQQVTVFHGICCPVPKREIILKPSCLVGKPYSIPDSCPTSSHIRHKDRFIPWQDRPCCPRACPYGYGKFGNKCYQINLLPGDLCELDGQCACGFCTANLQGEKACQCQPGFTELYGKCHDERCFHGDPAIDSDTGAIVQCDSENEWKCPEDYSCISEFGLCCPKIPIYT</sequence>
<name>A0A0V1D266_TRIBR</name>
<dbReference type="Proteomes" id="UP000054653">
    <property type="component" value="Unassembled WGS sequence"/>
</dbReference>
<keyword evidence="8" id="KW-0812">Transmembrane</keyword>
<gene>
    <name evidence="9" type="primary">pbs-3</name>
    <name evidence="9" type="ORF">T03_3144</name>
</gene>
<evidence type="ECO:0000256" key="1">
    <source>
        <dbReference type="ARBA" id="ARBA00004123"/>
    </source>
</evidence>
<keyword evidence="4 9" id="KW-0647">Proteasome</keyword>
<evidence type="ECO:0000256" key="5">
    <source>
        <dbReference type="ARBA" id="ARBA00023242"/>
    </source>
</evidence>
<dbReference type="InterPro" id="IPR006150">
    <property type="entry name" value="Cys_repeat_1"/>
</dbReference>
<dbReference type="AlphaFoldDB" id="A0A0V1D266"/>